<protein>
    <recommendedName>
        <fullName evidence="2">ATP-grasp domain-containing protein</fullName>
    </recommendedName>
</protein>
<dbReference type="InterPro" id="IPR004344">
    <property type="entry name" value="TTL/TTLL_fam"/>
</dbReference>
<keyword evidence="1" id="KW-0547">Nucleotide-binding</keyword>
<evidence type="ECO:0000259" key="2">
    <source>
        <dbReference type="PROSITE" id="PS50975"/>
    </source>
</evidence>
<evidence type="ECO:0000313" key="4">
    <source>
        <dbReference type="Proteomes" id="UP000288259"/>
    </source>
</evidence>
<comment type="caution">
    <text evidence="3">The sequence shown here is derived from an EMBL/GenBank/DDBJ whole genome shotgun (WGS) entry which is preliminary data.</text>
</comment>
<dbReference type="InterPro" id="IPR011761">
    <property type="entry name" value="ATP-grasp"/>
</dbReference>
<dbReference type="RefSeq" id="WP_126753880.1">
    <property type="nucleotide sequence ID" value="NZ_PIPY01000003.1"/>
</dbReference>
<dbReference type="SUPFAM" id="SSF56059">
    <property type="entry name" value="Glutathione synthetase ATP-binding domain-like"/>
    <property type="match status" value="1"/>
</dbReference>
<feature type="domain" description="ATP-grasp" evidence="2">
    <location>
        <begin position="245"/>
        <end position="293"/>
    </location>
</feature>
<evidence type="ECO:0000313" key="3">
    <source>
        <dbReference type="EMBL" id="RUO62515.1"/>
    </source>
</evidence>
<gene>
    <name evidence="3" type="ORF">CWI71_03515</name>
</gene>
<accession>A0A432YNT2</accession>
<reference evidence="4" key="1">
    <citation type="journal article" date="2018" name="Front. Microbiol.">
        <title>Genome-Based Analysis Reveals the Taxonomy and Diversity of the Family Idiomarinaceae.</title>
        <authorList>
            <person name="Liu Y."/>
            <person name="Lai Q."/>
            <person name="Shao Z."/>
        </authorList>
    </citation>
    <scope>NUCLEOTIDE SEQUENCE [LARGE SCALE GENOMIC DNA]</scope>
    <source>
        <strain evidence="4">CVS-6</strain>
    </source>
</reference>
<name>A0A432YNT2_9GAMM</name>
<proteinExistence type="predicted"/>
<dbReference type="OrthoDB" id="269774at2"/>
<dbReference type="PROSITE" id="PS50975">
    <property type="entry name" value="ATP_GRASP"/>
    <property type="match status" value="1"/>
</dbReference>
<dbReference type="Proteomes" id="UP000288259">
    <property type="component" value="Unassembled WGS sequence"/>
</dbReference>
<evidence type="ECO:0000256" key="1">
    <source>
        <dbReference type="PROSITE-ProRule" id="PRU00409"/>
    </source>
</evidence>
<dbReference type="Pfam" id="PF03133">
    <property type="entry name" value="TTL"/>
    <property type="match status" value="1"/>
</dbReference>
<keyword evidence="1" id="KW-0067">ATP-binding</keyword>
<keyword evidence="4" id="KW-1185">Reference proteome</keyword>
<dbReference type="GO" id="GO:0005524">
    <property type="term" value="F:ATP binding"/>
    <property type="evidence" value="ECO:0007669"/>
    <property type="project" value="UniProtKB-UniRule"/>
</dbReference>
<dbReference type="GO" id="GO:0046872">
    <property type="term" value="F:metal ion binding"/>
    <property type="evidence" value="ECO:0007669"/>
    <property type="project" value="InterPro"/>
</dbReference>
<dbReference type="EMBL" id="PIPY01000003">
    <property type="protein sequence ID" value="RUO62515.1"/>
    <property type="molecule type" value="Genomic_DNA"/>
</dbReference>
<sequence>MSAQPEIIVNRASRIIASAFHQIAGQLLPFAYLRPFSYWDAYYGTHPDITPSHFRLLNYKCIQGFDNKGFIARKVRDMEIAHLFPPGFFSVGEALDYAQNKDCVWFIKPTYSTGGKGIHCLTTNELASYELPPHHFIQQQVDDIELVDGKKYTARAYVFVHDQKVFLFDDGFVMIHGKPYDPKATDFATQIDHRGYHEAGSAIKMMRMTELPELERKRAELQKAIILLKPILADFINASSKTEYGLLGVDLLFKANHEVRLIEVNSKSNFVHTELINNSLNVPFFAALLSQLYTGSIHPRFTQI</sequence>
<dbReference type="AlphaFoldDB" id="A0A432YNT2"/>
<organism evidence="3 4">
    <name type="scientific">Pseudidiomarina insulisalsae</name>
    <dbReference type="NCBI Taxonomy" id="575789"/>
    <lineage>
        <taxon>Bacteria</taxon>
        <taxon>Pseudomonadati</taxon>
        <taxon>Pseudomonadota</taxon>
        <taxon>Gammaproteobacteria</taxon>
        <taxon>Alteromonadales</taxon>
        <taxon>Idiomarinaceae</taxon>
        <taxon>Pseudidiomarina</taxon>
    </lineage>
</organism>
<dbReference type="Gene3D" id="3.30.470.20">
    <property type="entry name" value="ATP-grasp fold, B domain"/>
    <property type="match status" value="1"/>
</dbReference>